<dbReference type="InterPro" id="IPR052345">
    <property type="entry name" value="Rad_response_metalloprotease"/>
</dbReference>
<dbReference type="Proteomes" id="UP000325684">
    <property type="component" value="Unassembled WGS sequence"/>
</dbReference>
<reference evidence="2 3" key="1">
    <citation type="journal article" date="2019" name="Microorganisms">
        <title>Genome Insights into the Novel Species Microvirga brassicacearum, a Rapeseed Endophyte with Biotechnological Potential.</title>
        <authorList>
            <person name="Jimenez-Gomez A."/>
            <person name="Saati-Santamaria Z."/>
            <person name="Igual J.M."/>
            <person name="Rivas R."/>
            <person name="Mateos P.F."/>
            <person name="Garcia-Fraile P."/>
        </authorList>
    </citation>
    <scope>NUCLEOTIDE SEQUENCE [LARGE SCALE GENOMIC DNA]</scope>
    <source>
        <strain evidence="2 3">CDVBN77</strain>
    </source>
</reference>
<accession>A0A5N3P969</accession>
<name>A0A5N3P969_9HYPH</name>
<feature type="domain" description="IrrE N-terminal-like" evidence="1">
    <location>
        <begin position="7"/>
        <end position="65"/>
    </location>
</feature>
<evidence type="ECO:0000313" key="3">
    <source>
        <dbReference type="Proteomes" id="UP000325684"/>
    </source>
</evidence>
<dbReference type="PANTHER" id="PTHR43236:SF1">
    <property type="entry name" value="BLL7220 PROTEIN"/>
    <property type="match status" value="1"/>
</dbReference>
<gene>
    <name evidence="2" type="ORF">FEZ63_14420</name>
</gene>
<evidence type="ECO:0000259" key="1">
    <source>
        <dbReference type="Pfam" id="PF06114"/>
    </source>
</evidence>
<dbReference type="RefSeq" id="WP_150945637.1">
    <property type="nucleotide sequence ID" value="NZ_VCMV01000022.1"/>
</dbReference>
<keyword evidence="3" id="KW-1185">Reference proteome</keyword>
<dbReference type="AlphaFoldDB" id="A0A5N3P969"/>
<dbReference type="EMBL" id="VCMV01000022">
    <property type="protein sequence ID" value="KAB0266279.1"/>
    <property type="molecule type" value="Genomic_DNA"/>
</dbReference>
<protein>
    <submittedName>
        <fullName evidence="2">ImmA/IrrE family metallo-endopeptidase</fullName>
    </submittedName>
</protein>
<proteinExistence type="predicted"/>
<dbReference type="PANTHER" id="PTHR43236">
    <property type="entry name" value="ANTITOXIN HIGA1"/>
    <property type="match status" value="1"/>
</dbReference>
<evidence type="ECO:0000313" key="2">
    <source>
        <dbReference type="EMBL" id="KAB0266279.1"/>
    </source>
</evidence>
<sequence length="147" mass="16277">MKDGTSTSRGKKRVEELADKFAAGLLMPRYLLEARAKPDGDIVGWLNRTATEFGVSAVSLKWRLKTMGWIDEAQVDAIQDSDLRHNGGMMPLGQTPLLLSRKFLEAVSEGFDRGAISVRKVARILELTVDGLGELMDAHGVKRNFDF</sequence>
<organism evidence="2 3">
    <name type="scientific">Microvirga brassicacearum</name>
    <dbReference type="NCBI Taxonomy" id="2580413"/>
    <lineage>
        <taxon>Bacteria</taxon>
        <taxon>Pseudomonadati</taxon>
        <taxon>Pseudomonadota</taxon>
        <taxon>Alphaproteobacteria</taxon>
        <taxon>Hyphomicrobiales</taxon>
        <taxon>Methylobacteriaceae</taxon>
        <taxon>Microvirga</taxon>
    </lineage>
</organism>
<dbReference type="InterPro" id="IPR010359">
    <property type="entry name" value="IrrE_HExxH"/>
</dbReference>
<dbReference type="OrthoDB" id="9794834at2"/>
<dbReference type="Pfam" id="PF06114">
    <property type="entry name" value="Peptidase_M78"/>
    <property type="match status" value="1"/>
</dbReference>
<comment type="caution">
    <text evidence="2">The sequence shown here is derived from an EMBL/GenBank/DDBJ whole genome shotgun (WGS) entry which is preliminary data.</text>
</comment>